<dbReference type="AlphaFoldDB" id="A0A9W6KY49"/>
<dbReference type="EMBL" id="BSFP01000159">
    <property type="protein sequence ID" value="GLL08555.1"/>
    <property type="molecule type" value="Genomic_DNA"/>
</dbReference>
<keyword evidence="2" id="KW-1185">Reference proteome</keyword>
<evidence type="ECO:0000313" key="1">
    <source>
        <dbReference type="EMBL" id="GLL08555.1"/>
    </source>
</evidence>
<reference evidence="1" key="1">
    <citation type="journal article" date="2014" name="Int. J. Syst. Evol. Microbiol.">
        <title>Complete genome sequence of Corynebacterium casei LMG S-19264T (=DSM 44701T), isolated from a smear-ripened cheese.</title>
        <authorList>
            <consortium name="US DOE Joint Genome Institute (JGI-PGF)"/>
            <person name="Walter F."/>
            <person name="Albersmeier A."/>
            <person name="Kalinowski J."/>
            <person name="Ruckert C."/>
        </authorList>
    </citation>
    <scope>NUCLEOTIDE SEQUENCE</scope>
    <source>
        <strain evidence="1">VKM Ac-1321</strain>
    </source>
</reference>
<sequence length="62" mass="6666">MAVKPPAERVAQDRSVDALADGAFDRSGGYRGRKRDRDDFAAFAAHAQDAVAYRTARITVAG</sequence>
<protein>
    <submittedName>
        <fullName evidence="1">Uncharacterized protein</fullName>
    </submittedName>
</protein>
<dbReference type="RefSeq" id="WP_261960313.1">
    <property type="nucleotide sequence ID" value="NZ_BAAAXA010000001.1"/>
</dbReference>
<reference evidence="1" key="2">
    <citation type="submission" date="2023-01" db="EMBL/GenBank/DDBJ databases">
        <authorList>
            <person name="Sun Q."/>
            <person name="Evtushenko L."/>
        </authorList>
    </citation>
    <scope>NUCLEOTIDE SEQUENCE</scope>
    <source>
        <strain evidence="1">VKM Ac-1321</strain>
    </source>
</reference>
<organism evidence="1 2">
    <name type="scientific">Dactylosporangium matsuzakiense</name>
    <dbReference type="NCBI Taxonomy" id="53360"/>
    <lineage>
        <taxon>Bacteria</taxon>
        <taxon>Bacillati</taxon>
        <taxon>Actinomycetota</taxon>
        <taxon>Actinomycetes</taxon>
        <taxon>Micromonosporales</taxon>
        <taxon>Micromonosporaceae</taxon>
        <taxon>Dactylosporangium</taxon>
    </lineage>
</organism>
<accession>A0A9W6KY49</accession>
<comment type="caution">
    <text evidence="1">The sequence shown here is derived from an EMBL/GenBank/DDBJ whole genome shotgun (WGS) entry which is preliminary data.</text>
</comment>
<name>A0A9W6KY49_9ACTN</name>
<proteinExistence type="predicted"/>
<dbReference type="Proteomes" id="UP001143480">
    <property type="component" value="Unassembled WGS sequence"/>
</dbReference>
<evidence type="ECO:0000313" key="2">
    <source>
        <dbReference type="Proteomes" id="UP001143480"/>
    </source>
</evidence>
<gene>
    <name evidence="1" type="ORF">GCM10017581_103220</name>
</gene>